<keyword evidence="12 15" id="KW-0233">DNA recombination</keyword>
<comment type="caution">
    <text evidence="18">The sequence shown here is derived from an EMBL/GenBank/DDBJ whole genome shotgun (WGS) entry which is preliminary data.</text>
</comment>
<evidence type="ECO:0000256" key="1">
    <source>
        <dbReference type="ARBA" id="ARBA00000900"/>
    </source>
</evidence>
<dbReference type="AlphaFoldDB" id="A0A7J6EPE2"/>
<comment type="subunit">
    <text evidence="15">Component of the Smc5-Smc6 complex.</text>
</comment>
<dbReference type="EMBL" id="JAATIP010000206">
    <property type="protein sequence ID" value="KAF4360268.1"/>
    <property type="molecule type" value="Genomic_DNA"/>
</dbReference>
<evidence type="ECO:0000256" key="9">
    <source>
        <dbReference type="ARBA" id="ARBA00022771"/>
    </source>
</evidence>
<keyword evidence="14 15" id="KW-0539">Nucleus</keyword>
<keyword evidence="7 15" id="KW-0479">Metal-binding</keyword>
<comment type="catalytic activity">
    <reaction evidence="1 15">
        <text>S-ubiquitinyl-[E2 ubiquitin-conjugating enzyme]-L-cysteine + [acceptor protein]-L-lysine = [E2 ubiquitin-conjugating enzyme]-L-cysteine + N(6)-ubiquitinyl-[acceptor protein]-L-lysine.</text>
        <dbReference type="EC" id="2.3.2.27"/>
    </reaction>
</comment>
<dbReference type="Gene3D" id="3.90.1150.220">
    <property type="match status" value="1"/>
</dbReference>
<keyword evidence="8 15" id="KW-0227">DNA damage</keyword>
<accession>A0A7J6EPE2</accession>
<evidence type="ECO:0000256" key="8">
    <source>
        <dbReference type="ARBA" id="ARBA00022763"/>
    </source>
</evidence>
<proteinExistence type="inferred from homology"/>
<evidence type="ECO:0000256" key="5">
    <source>
        <dbReference type="ARBA" id="ARBA00019422"/>
    </source>
</evidence>
<dbReference type="InterPro" id="IPR011513">
    <property type="entry name" value="Nse1"/>
</dbReference>
<protein>
    <recommendedName>
        <fullName evidence="5 15">Non-structural maintenance of chromosomes element 1 homolog</fullName>
        <ecNumber evidence="4 15">2.3.2.27</ecNumber>
    </recommendedName>
</protein>
<dbReference type="GO" id="GO:0030915">
    <property type="term" value="C:Smc5-Smc6 complex"/>
    <property type="evidence" value="ECO:0007669"/>
    <property type="project" value="UniProtKB-UniRule"/>
</dbReference>
<evidence type="ECO:0000256" key="15">
    <source>
        <dbReference type="RuleBase" id="RU368018"/>
    </source>
</evidence>
<comment type="similarity">
    <text evidence="3 15">Belongs to the NSE1 family.</text>
</comment>
<reference evidence="18 19" key="1">
    <citation type="journal article" date="2020" name="bioRxiv">
        <title>Sequence and annotation of 42 cannabis genomes reveals extensive copy number variation in cannabinoid synthesis and pathogen resistance genes.</title>
        <authorList>
            <person name="Mckernan K.J."/>
            <person name="Helbert Y."/>
            <person name="Kane L.T."/>
            <person name="Ebling H."/>
            <person name="Zhang L."/>
            <person name="Liu B."/>
            <person name="Eaton Z."/>
            <person name="Mclaughlin S."/>
            <person name="Kingan S."/>
            <person name="Baybayan P."/>
            <person name="Concepcion G."/>
            <person name="Jordan M."/>
            <person name="Riva A."/>
            <person name="Barbazuk W."/>
            <person name="Harkins T."/>
        </authorList>
    </citation>
    <scope>NUCLEOTIDE SEQUENCE [LARGE SCALE GENOMIC DNA]</scope>
    <source>
        <strain evidence="19">cv. Jamaican Lion 4</strain>
        <tissue evidence="18">Leaf</tissue>
    </source>
</reference>
<dbReference type="InterPro" id="IPR013083">
    <property type="entry name" value="Znf_RING/FYVE/PHD"/>
</dbReference>
<evidence type="ECO:0000256" key="2">
    <source>
        <dbReference type="ARBA" id="ARBA00004123"/>
    </source>
</evidence>
<dbReference type="GO" id="GO:0000724">
    <property type="term" value="P:double-strand break repair via homologous recombination"/>
    <property type="evidence" value="ECO:0007669"/>
    <property type="project" value="TreeGrafter"/>
</dbReference>
<evidence type="ECO:0000256" key="3">
    <source>
        <dbReference type="ARBA" id="ARBA00010258"/>
    </source>
</evidence>
<dbReference type="Pfam" id="PF08746">
    <property type="entry name" value="zf-RING-like"/>
    <property type="match status" value="1"/>
</dbReference>
<keyword evidence="11 15" id="KW-0862">Zinc</keyword>
<evidence type="ECO:0000313" key="19">
    <source>
        <dbReference type="Proteomes" id="UP000525078"/>
    </source>
</evidence>
<comment type="subcellular location">
    <subcellularLocation>
        <location evidence="2 15">Nucleus</location>
    </subcellularLocation>
</comment>
<organism evidence="18 19">
    <name type="scientific">Cannabis sativa</name>
    <name type="common">Hemp</name>
    <name type="synonym">Marijuana</name>
    <dbReference type="NCBI Taxonomy" id="3483"/>
    <lineage>
        <taxon>Eukaryota</taxon>
        <taxon>Viridiplantae</taxon>
        <taxon>Streptophyta</taxon>
        <taxon>Embryophyta</taxon>
        <taxon>Tracheophyta</taxon>
        <taxon>Spermatophyta</taxon>
        <taxon>Magnoliopsida</taxon>
        <taxon>eudicotyledons</taxon>
        <taxon>Gunneridae</taxon>
        <taxon>Pentapetalae</taxon>
        <taxon>rosids</taxon>
        <taxon>fabids</taxon>
        <taxon>Rosales</taxon>
        <taxon>Cannabaceae</taxon>
        <taxon>Cannabis</taxon>
    </lineage>
</organism>
<dbReference type="FunFam" id="3.90.1150.220:FF:000002">
    <property type="entry name" value="Non-structural maintenance of chromosomes element 1"/>
    <property type="match status" value="1"/>
</dbReference>
<dbReference type="Proteomes" id="UP000525078">
    <property type="component" value="Unassembled WGS sequence"/>
</dbReference>
<evidence type="ECO:0000256" key="13">
    <source>
        <dbReference type="ARBA" id="ARBA00023204"/>
    </source>
</evidence>
<evidence type="ECO:0000256" key="12">
    <source>
        <dbReference type="ARBA" id="ARBA00023172"/>
    </source>
</evidence>
<evidence type="ECO:0000256" key="14">
    <source>
        <dbReference type="ARBA" id="ARBA00023242"/>
    </source>
</evidence>
<evidence type="ECO:0000256" key="10">
    <source>
        <dbReference type="ARBA" id="ARBA00022786"/>
    </source>
</evidence>
<dbReference type="Gene3D" id="3.30.40.10">
    <property type="entry name" value="Zinc/RING finger domain, C3HC4 (zinc finger)"/>
    <property type="match status" value="1"/>
</dbReference>
<keyword evidence="13 15" id="KW-0234">DNA repair</keyword>
<dbReference type="GO" id="GO:0008270">
    <property type="term" value="F:zinc ion binding"/>
    <property type="evidence" value="ECO:0007669"/>
    <property type="project" value="UniProtKB-KW"/>
</dbReference>
<dbReference type="PANTHER" id="PTHR20973:SF0">
    <property type="entry name" value="NON-STRUCTURAL MAINTENANCE OF CHROMOSOMES ELEMENT 1 HOMOLOG"/>
    <property type="match status" value="1"/>
</dbReference>
<dbReference type="GO" id="GO:0005634">
    <property type="term" value="C:nucleus"/>
    <property type="evidence" value="ECO:0007669"/>
    <property type="project" value="UniProtKB-SubCell"/>
</dbReference>
<keyword evidence="6 15" id="KW-0808">Transferase</keyword>
<evidence type="ECO:0000256" key="7">
    <source>
        <dbReference type="ARBA" id="ARBA00022723"/>
    </source>
</evidence>
<dbReference type="EC" id="2.3.2.27" evidence="4 15"/>
<dbReference type="Pfam" id="PF07574">
    <property type="entry name" value="SMC_Nse1"/>
    <property type="match status" value="1"/>
</dbReference>
<evidence type="ECO:0000313" key="18">
    <source>
        <dbReference type="EMBL" id="KAF4360268.1"/>
    </source>
</evidence>
<dbReference type="PANTHER" id="PTHR20973">
    <property type="entry name" value="NON-SMC ELEMENT 1-RELATED"/>
    <property type="match status" value="1"/>
</dbReference>
<evidence type="ECO:0000256" key="16">
    <source>
        <dbReference type="SAM" id="MobiDB-lite"/>
    </source>
</evidence>
<feature type="region of interest" description="Disordered" evidence="16">
    <location>
        <begin position="250"/>
        <end position="312"/>
    </location>
</feature>
<evidence type="ECO:0000256" key="4">
    <source>
        <dbReference type="ARBA" id="ARBA00012483"/>
    </source>
</evidence>
<evidence type="ECO:0000256" key="6">
    <source>
        <dbReference type="ARBA" id="ARBA00022679"/>
    </source>
</evidence>
<feature type="domain" description="Non-structural maintenance of chromosomes element 1 RING C4HC3-type" evidence="17">
    <location>
        <begin position="199"/>
        <end position="242"/>
    </location>
</feature>
<evidence type="ECO:0000259" key="17">
    <source>
        <dbReference type="Pfam" id="PF08746"/>
    </source>
</evidence>
<name>A0A7J6EPE2_CANSA</name>
<keyword evidence="9 15" id="KW-0863">Zinc-finger</keyword>
<evidence type="ECO:0000256" key="11">
    <source>
        <dbReference type="ARBA" id="ARBA00022833"/>
    </source>
</evidence>
<dbReference type="GO" id="GO:0061630">
    <property type="term" value="F:ubiquitin protein ligase activity"/>
    <property type="evidence" value="ECO:0007669"/>
    <property type="project" value="UniProtKB-EC"/>
</dbReference>
<dbReference type="Gene3D" id="1.10.10.10">
    <property type="entry name" value="Winged helix-like DNA-binding domain superfamily/Winged helix DNA-binding domain"/>
    <property type="match status" value="1"/>
</dbReference>
<dbReference type="InterPro" id="IPR014857">
    <property type="entry name" value="Nse1_RING_C4HC3-type"/>
</dbReference>
<keyword evidence="10 15" id="KW-0833">Ubl conjugation pathway</keyword>
<dbReference type="InterPro" id="IPR036388">
    <property type="entry name" value="WH-like_DNA-bd_sf"/>
</dbReference>
<gene>
    <name evidence="18" type="ORF">F8388_020559</name>
</gene>
<dbReference type="CDD" id="cd16493">
    <property type="entry name" value="RING-CH-C4HC3_NSE1"/>
    <property type="match status" value="1"/>
</dbReference>
<sequence>MTELNWKHQTLIQALLSRGPLKRDDFHRIFKGLTGKTTGSHQQLFDDYLLKINKALSYAQLELRACRHQYDGEIYYGVINNVSDEQSKLGTRYSHPQIAFYKAIIEAIVQNGPVDGSISNIEALNLRLETQAQTGTGSLSQDGYYPALKNFSLSQKETALQELLRDQWLYRTPDGNIGLGIRSFLDLRSWFHNNEVPLCEVCNEAGVKAELCQNEACSVRIHQYCLKKMFSKHKGARVCSGCGTQWQHKGPKAEAVEEDEKPTVELQSQRSQPPPAPKRKRLQTDDAAESSAPQPPIPSSNRRRVTRSSSHT</sequence>